<gene>
    <name evidence="4" type="ORF">KB874_20215</name>
</gene>
<dbReference type="InterPro" id="IPR050832">
    <property type="entry name" value="Bact_Acetyltransf"/>
</dbReference>
<dbReference type="Proteomes" id="UP000681356">
    <property type="component" value="Unassembled WGS sequence"/>
</dbReference>
<dbReference type="SUPFAM" id="SSF55729">
    <property type="entry name" value="Acyl-CoA N-acyltransferases (Nat)"/>
    <property type="match status" value="1"/>
</dbReference>
<organism evidence="4 5">
    <name type="scientific">Thetidibacter halocola</name>
    <dbReference type="NCBI Taxonomy" id="2827239"/>
    <lineage>
        <taxon>Bacteria</taxon>
        <taxon>Pseudomonadati</taxon>
        <taxon>Pseudomonadota</taxon>
        <taxon>Alphaproteobacteria</taxon>
        <taxon>Rhodobacterales</taxon>
        <taxon>Roseobacteraceae</taxon>
        <taxon>Thetidibacter</taxon>
    </lineage>
</organism>
<feature type="domain" description="N-acetyltransferase" evidence="3">
    <location>
        <begin position="1"/>
        <end position="156"/>
    </location>
</feature>
<keyword evidence="1" id="KW-0808">Transferase</keyword>
<comment type="caution">
    <text evidence="4">The sequence shown here is derived from an EMBL/GenBank/DDBJ whole genome shotgun (WGS) entry which is preliminary data.</text>
</comment>
<dbReference type="PROSITE" id="PS51186">
    <property type="entry name" value="GNAT"/>
    <property type="match status" value="1"/>
</dbReference>
<dbReference type="AlphaFoldDB" id="A0A8J7WK12"/>
<evidence type="ECO:0000313" key="5">
    <source>
        <dbReference type="Proteomes" id="UP000681356"/>
    </source>
</evidence>
<evidence type="ECO:0000256" key="2">
    <source>
        <dbReference type="ARBA" id="ARBA00023315"/>
    </source>
</evidence>
<dbReference type="Pfam" id="PF00583">
    <property type="entry name" value="Acetyltransf_1"/>
    <property type="match status" value="1"/>
</dbReference>
<dbReference type="EMBL" id="JAGTUU010000009">
    <property type="protein sequence ID" value="MBS0126414.1"/>
    <property type="molecule type" value="Genomic_DNA"/>
</dbReference>
<dbReference type="InterPro" id="IPR000182">
    <property type="entry name" value="GNAT_dom"/>
</dbReference>
<dbReference type="Gene3D" id="3.40.630.30">
    <property type="match status" value="1"/>
</dbReference>
<reference evidence="4" key="1">
    <citation type="submission" date="2021-04" db="EMBL/GenBank/DDBJ databases">
        <authorList>
            <person name="Yoon J."/>
        </authorList>
    </citation>
    <scope>NUCLEOTIDE SEQUENCE</scope>
    <source>
        <strain evidence="4">KMU-90</strain>
    </source>
</reference>
<name>A0A8J7WK12_9RHOB</name>
<dbReference type="InterPro" id="IPR016181">
    <property type="entry name" value="Acyl_CoA_acyltransferase"/>
</dbReference>
<dbReference type="PANTHER" id="PTHR43877:SF2">
    <property type="entry name" value="AMINOALKYLPHOSPHONATE N-ACETYLTRANSFERASE-RELATED"/>
    <property type="match status" value="1"/>
</dbReference>
<protein>
    <submittedName>
        <fullName evidence="4">GNAT family N-acetyltransferase</fullName>
    </submittedName>
</protein>
<sequence>MNALLHEFYGEMIPMVARASGPDVPIAAAVQDFWDHVDDFLPPRGCLCIARTPDGRAVGCGSLSEIDPHVGELKRLYVRDAMRGTGLGRALVDRRIDAARAMGLRTLLVDTISINTPMQRLYDSIGFRRIDAFAQSSTLRAFPDLHDTMVFYRMDL</sequence>
<evidence type="ECO:0000256" key="1">
    <source>
        <dbReference type="ARBA" id="ARBA00022679"/>
    </source>
</evidence>
<proteinExistence type="predicted"/>
<evidence type="ECO:0000259" key="3">
    <source>
        <dbReference type="PROSITE" id="PS51186"/>
    </source>
</evidence>
<dbReference type="GO" id="GO:0016747">
    <property type="term" value="F:acyltransferase activity, transferring groups other than amino-acyl groups"/>
    <property type="evidence" value="ECO:0007669"/>
    <property type="project" value="InterPro"/>
</dbReference>
<dbReference type="PANTHER" id="PTHR43877">
    <property type="entry name" value="AMINOALKYLPHOSPHONATE N-ACETYLTRANSFERASE-RELATED-RELATED"/>
    <property type="match status" value="1"/>
</dbReference>
<evidence type="ECO:0000313" key="4">
    <source>
        <dbReference type="EMBL" id="MBS0126414.1"/>
    </source>
</evidence>
<dbReference type="RefSeq" id="WP_212538376.1">
    <property type="nucleotide sequence ID" value="NZ_JAGTUU010000009.1"/>
</dbReference>
<keyword evidence="5" id="KW-1185">Reference proteome</keyword>
<dbReference type="CDD" id="cd04301">
    <property type="entry name" value="NAT_SF"/>
    <property type="match status" value="1"/>
</dbReference>
<keyword evidence="2" id="KW-0012">Acyltransferase</keyword>
<accession>A0A8J7WK12</accession>